<accession>A0A3P5Z620</accession>
<evidence type="ECO:0000256" key="5">
    <source>
        <dbReference type="ARBA" id="ARBA00022989"/>
    </source>
</evidence>
<keyword evidence="5 7" id="KW-1133">Transmembrane helix</keyword>
<reference evidence="9" key="1">
    <citation type="submission" date="2018-11" db="EMBL/GenBank/DDBJ databases">
        <authorList>
            <consortium name="Genoscope - CEA"/>
            <person name="William W."/>
        </authorList>
    </citation>
    <scope>NUCLEOTIDE SEQUENCE</scope>
</reference>
<keyword evidence="3" id="KW-0813">Transport</keyword>
<keyword evidence="6 7" id="KW-0472">Membrane</keyword>
<dbReference type="GO" id="GO:0016020">
    <property type="term" value="C:membrane"/>
    <property type="evidence" value="ECO:0007669"/>
    <property type="project" value="UniProtKB-SubCell"/>
</dbReference>
<evidence type="ECO:0000256" key="1">
    <source>
        <dbReference type="ARBA" id="ARBA00004141"/>
    </source>
</evidence>
<keyword evidence="4 7" id="KW-0812">Transmembrane</keyword>
<sequence length="566" mass="62602">MRGRGREEDESESRVPLLESPRTMEENGGGLRKKLWVETKKLWQIVAPAMFTRITTYSTLVITQAFAGHLGDLELAAISIVYNVVVGFNFGLFLGMASALETLCGQAFGAKKYHMLGVYMQRSWIVLFVCCMLLLPTYLFTTPVLKLLGQPDDIAELSGVVSVWVIPLHFAFCLSFPLQRFLQCQLKSHVPAFGAGVGLVVHFLVCWLFVDGLKLGAVGTMATVSISWWVNILILLAYSVCGGCPLTWTGFSSEAFTGLWEFVKLSASSGVMLCLENWYYRILIIMTGNLQNARIAVDSLSICMTINGWENMIPLAFFAATGLVVNRTIKFKVIMNRELFSHPPILVVRNNPEKKLKIVREAQSLKSEPRKCDFNTMNKQKKVILMVSGPSITKRSTELKSVRVANELGAGNGKGARLATIVSVTQSLIIGLSFWVIIMLFHNQIALIFSSSEAVLMAVNKLSILLAFTILLNSVQPVLSGVAVGSGWQSYVAYINLGCYYCIGIPLGFLMGWVFNFGVMGIWAGMIFGGTAVQTIILSFITMRCDWEKEAQRASAHVNKWSNTIK</sequence>
<evidence type="ECO:0000256" key="8">
    <source>
        <dbReference type="SAM" id="MobiDB-lite"/>
    </source>
</evidence>
<dbReference type="CDD" id="cd13132">
    <property type="entry name" value="MATE_eukaryotic"/>
    <property type="match status" value="1"/>
</dbReference>
<dbReference type="PANTHER" id="PTHR11206">
    <property type="entry name" value="MULTIDRUG RESISTANCE PROTEIN"/>
    <property type="match status" value="1"/>
</dbReference>
<dbReference type="GO" id="GO:0042910">
    <property type="term" value="F:xenobiotic transmembrane transporter activity"/>
    <property type="evidence" value="ECO:0007669"/>
    <property type="project" value="InterPro"/>
</dbReference>
<dbReference type="InterPro" id="IPR045069">
    <property type="entry name" value="MATE_euk"/>
</dbReference>
<evidence type="ECO:0000256" key="3">
    <source>
        <dbReference type="ARBA" id="ARBA00022448"/>
    </source>
</evidence>
<evidence type="ECO:0000256" key="7">
    <source>
        <dbReference type="RuleBase" id="RU004914"/>
    </source>
</evidence>
<organism evidence="9">
    <name type="scientific">Brassica campestris</name>
    <name type="common">Field mustard</name>
    <dbReference type="NCBI Taxonomy" id="3711"/>
    <lineage>
        <taxon>Eukaryota</taxon>
        <taxon>Viridiplantae</taxon>
        <taxon>Streptophyta</taxon>
        <taxon>Embryophyta</taxon>
        <taxon>Tracheophyta</taxon>
        <taxon>Spermatophyta</taxon>
        <taxon>Magnoliopsida</taxon>
        <taxon>eudicotyledons</taxon>
        <taxon>Gunneridae</taxon>
        <taxon>Pentapetalae</taxon>
        <taxon>rosids</taxon>
        <taxon>malvids</taxon>
        <taxon>Brassicales</taxon>
        <taxon>Brassicaceae</taxon>
        <taxon>Brassiceae</taxon>
        <taxon>Brassica</taxon>
    </lineage>
</organism>
<comment type="subcellular location">
    <subcellularLocation>
        <location evidence="1">Membrane</location>
        <topology evidence="1">Multi-pass membrane protein</topology>
    </subcellularLocation>
</comment>
<dbReference type="GO" id="GO:1990961">
    <property type="term" value="P:xenobiotic detoxification by transmembrane export across the plasma membrane"/>
    <property type="evidence" value="ECO:0007669"/>
    <property type="project" value="InterPro"/>
</dbReference>
<feature type="region of interest" description="Disordered" evidence="8">
    <location>
        <begin position="1"/>
        <end position="28"/>
    </location>
</feature>
<dbReference type="SMR" id="A0A3P5Z620"/>
<feature type="transmembrane region" description="Helical" evidence="7">
    <location>
        <begin position="157"/>
        <end position="178"/>
    </location>
</feature>
<evidence type="ECO:0000256" key="6">
    <source>
        <dbReference type="ARBA" id="ARBA00023136"/>
    </source>
</evidence>
<feature type="transmembrane region" description="Helical" evidence="7">
    <location>
        <begin position="216"/>
        <end position="238"/>
    </location>
</feature>
<feature type="transmembrane region" description="Helical" evidence="7">
    <location>
        <begin position="521"/>
        <end position="543"/>
    </location>
</feature>
<comment type="similarity">
    <text evidence="2 7">Belongs to the multi antimicrobial extrusion (MATE) (TC 2.A.66.1) family.</text>
</comment>
<evidence type="ECO:0000313" key="9">
    <source>
        <dbReference type="EMBL" id="VDC67608.1"/>
    </source>
</evidence>
<evidence type="ECO:0000256" key="4">
    <source>
        <dbReference type="ARBA" id="ARBA00022692"/>
    </source>
</evidence>
<dbReference type="Pfam" id="PF01554">
    <property type="entry name" value="MatE"/>
    <property type="match status" value="2"/>
</dbReference>
<protein>
    <recommendedName>
        <fullName evidence="7">Protein DETOXIFICATION</fullName>
    </recommendedName>
    <alternativeName>
        <fullName evidence="7">Multidrug and toxic compound extrusion protein</fullName>
    </alternativeName>
</protein>
<dbReference type="InterPro" id="IPR002528">
    <property type="entry name" value="MATE_fam"/>
</dbReference>
<name>A0A3P5Z620_BRACM</name>
<feature type="transmembrane region" description="Helical" evidence="7">
    <location>
        <begin position="462"/>
        <end position="484"/>
    </location>
</feature>
<proteinExistence type="inferred from homology"/>
<feature type="transmembrane region" description="Helical" evidence="7">
    <location>
        <begin position="42"/>
        <end position="67"/>
    </location>
</feature>
<feature type="transmembrane region" description="Helical" evidence="7">
    <location>
        <begin position="124"/>
        <end position="145"/>
    </location>
</feature>
<evidence type="ECO:0000256" key="2">
    <source>
        <dbReference type="ARBA" id="ARBA00010199"/>
    </source>
</evidence>
<feature type="transmembrane region" description="Helical" evidence="7">
    <location>
        <begin position="418"/>
        <end position="442"/>
    </location>
</feature>
<gene>
    <name evidence="9" type="ORF">BRAA06T26148Z</name>
</gene>
<dbReference type="EMBL" id="LR031569">
    <property type="protein sequence ID" value="VDC67608.1"/>
    <property type="molecule type" value="Genomic_DNA"/>
</dbReference>
<dbReference type="GO" id="GO:0015297">
    <property type="term" value="F:antiporter activity"/>
    <property type="evidence" value="ECO:0007669"/>
    <property type="project" value="InterPro"/>
</dbReference>
<dbReference type="AlphaFoldDB" id="A0A3P5Z620"/>
<feature type="transmembrane region" description="Helical" evidence="7">
    <location>
        <begin position="190"/>
        <end position="210"/>
    </location>
</feature>
<feature type="transmembrane region" description="Helical" evidence="7">
    <location>
        <begin position="491"/>
        <end position="515"/>
    </location>
</feature>
<feature type="transmembrane region" description="Helical" evidence="7">
    <location>
        <begin position="79"/>
        <end position="103"/>
    </location>
</feature>